<dbReference type="Pfam" id="PF13372">
    <property type="entry name" value="Alginate_exp"/>
    <property type="match status" value="1"/>
</dbReference>
<evidence type="ECO:0000259" key="2">
    <source>
        <dbReference type="Pfam" id="PF13372"/>
    </source>
</evidence>
<feature type="signal peptide" evidence="1">
    <location>
        <begin position="1"/>
        <end position="21"/>
    </location>
</feature>
<keyword evidence="4" id="KW-1185">Reference proteome</keyword>
<dbReference type="InterPro" id="IPR053728">
    <property type="entry name" value="Alginate_Permeability_Chnl"/>
</dbReference>
<reference evidence="3 4" key="1">
    <citation type="submission" date="2013-09" db="EMBL/GenBank/DDBJ databases">
        <authorList>
            <person name="Zeng Z."/>
            <person name="Chen C."/>
        </authorList>
    </citation>
    <scope>NUCLEOTIDE SEQUENCE [LARGE SCALE GENOMIC DNA]</scope>
    <source>
        <strain evidence="3 4">GH29-5</strain>
    </source>
</reference>
<evidence type="ECO:0000313" key="4">
    <source>
        <dbReference type="Proteomes" id="UP000030121"/>
    </source>
</evidence>
<dbReference type="SUPFAM" id="SSF56935">
    <property type="entry name" value="Porins"/>
    <property type="match status" value="1"/>
</dbReference>
<proteinExistence type="predicted"/>
<organism evidence="3 4">
    <name type="scientific">Flavobacterium suncheonense GH29-5 = DSM 17707</name>
    <dbReference type="NCBI Taxonomy" id="1121899"/>
    <lineage>
        <taxon>Bacteria</taxon>
        <taxon>Pseudomonadati</taxon>
        <taxon>Bacteroidota</taxon>
        <taxon>Flavobacteriia</taxon>
        <taxon>Flavobacteriales</taxon>
        <taxon>Flavobacteriaceae</taxon>
        <taxon>Flavobacterium</taxon>
    </lineage>
</organism>
<accession>A0A0A2MBF5</accession>
<protein>
    <recommendedName>
        <fullName evidence="2">Alginate export domain-containing protein</fullName>
    </recommendedName>
</protein>
<feature type="chain" id="PRO_5001992116" description="Alginate export domain-containing protein" evidence="1">
    <location>
        <begin position="22"/>
        <end position="425"/>
    </location>
</feature>
<dbReference type="eggNOG" id="COG3203">
    <property type="taxonomic scope" value="Bacteria"/>
</dbReference>
<gene>
    <name evidence="3" type="ORF">Q764_07410</name>
</gene>
<dbReference type="OrthoDB" id="1070463at2"/>
<dbReference type="Gene3D" id="2.40.160.100">
    <property type="match status" value="1"/>
</dbReference>
<dbReference type="STRING" id="1121899.GCA_000430025_00602"/>
<dbReference type="Proteomes" id="UP000030121">
    <property type="component" value="Unassembled WGS sequence"/>
</dbReference>
<dbReference type="AlphaFoldDB" id="A0A0A2MBF5"/>
<comment type="caution">
    <text evidence="3">The sequence shown here is derived from an EMBL/GenBank/DDBJ whole genome shotgun (WGS) entry which is preliminary data.</text>
</comment>
<feature type="domain" description="Alginate export" evidence="2">
    <location>
        <begin position="25"/>
        <end position="393"/>
    </location>
</feature>
<dbReference type="RefSeq" id="WP_026979386.1">
    <property type="nucleotide sequence ID" value="NZ_AUCZ01000003.1"/>
</dbReference>
<name>A0A0A2MBF5_9FLAO</name>
<evidence type="ECO:0000256" key="1">
    <source>
        <dbReference type="SAM" id="SignalP"/>
    </source>
</evidence>
<dbReference type="InterPro" id="IPR025388">
    <property type="entry name" value="Alginate_export_dom"/>
</dbReference>
<sequence>MKLYQKMSLSLILMIGTGAFAQELDANLQLRPRYEYRNGFKELMKDGSLPTSFVSQRSRLNFNFKQEKLKAKLTFQNIRVWGDVPTTTTSDKNGIALFEAWAQYDFNAKWSARLGRQVLSYDNQRIMGEIDWAQQGQSHDAALLTFKPNNHQLDLGFAVNSDAEKLYRDVNTASYKHMQYAWYHTSFSNLNMSLLFLNVGFQYNDALTSELEIDNMQTFGTYLSYKKNKFDANLGVYGQTGKGKLVTENTSVSAWYGGLNLNYAFTDKFKAGLGYEYLSGKDQDDTDSKIKSFNPIFGTNHGFNGFMDYFYVGNYKNTVGLQDVFAKFTYADNKWQFNAIPHVFMTAADVIDPTDITKKMDSYLGTEVDLTATYTLQKDITITGGYSQMFGSDTMEVLKAGNKGYDNNWAWVMITINPRIFTTAK</sequence>
<dbReference type="EMBL" id="JRLW01000008">
    <property type="protein sequence ID" value="KGO89589.1"/>
    <property type="molecule type" value="Genomic_DNA"/>
</dbReference>
<evidence type="ECO:0000313" key="3">
    <source>
        <dbReference type="EMBL" id="KGO89589.1"/>
    </source>
</evidence>
<keyword evidence="1" id="KW-0732">Signal</keyword>